<gene>
    <name evidence="7" type="ORF">Arub01_57790</name>
</gene>
<dbReference type="GO" id="GO:0015658">
    <property type="term" value="F:branched-chain amino acid transmembrane transporter activity"/>
    <property type="evidence" value="ECO:0007669"/>
    <property type="project" value="TreeGrafter"/>
</dbReference>
<dbReference type="AlphaFoldDB" id="A0A9W6Q2X6"/>
<keyword evidence="8" id="KW-1185">Reference proteome</keyword>
<dbReference type="InterPro" id="IPR027417">
    <property type="entry name" value="P-loop_NTPase"/>
</dbReference>
<evidence type="ECO:0000313" key="8">
    <source>
        <dbReference type="Proteomes" id="UP001165124"/>
    </source>
</evidence>
<proteinExistence type="inferred from homology"/>
<dbReference type="RefSeq" id="WP_067918434.1">
    <property type="nucleotide sequence ID" value="NZ_BSRZ01000026.1"/>
</dbReference>
<dbReference type="Proteomes" id="UP001165124">
    <property type="component" value="Unassembled WGS sequence"/>
</dbReference>
<dbReference type="GO" id="GO:0016887">
    <property type="term" value="F:ATP hydrolysis activity"/>
    <property type="evidence" value="ECO:0007669"/>
    <property type="project" value="InterPro"/>
</dbReference>
<dbReference type="PANTHER" id="PTHR43820">
    <property type="entry name" value="HIGH-AFFINITY BRANCHED-CHAIN AMINO ACID TRANSPORT ATP-BINDING PROTEIN LIVF"/>
    <property type="match status" value="1"/>
</dbReference>
<organism evidence="7 8">
    <name type="scientific">Actinomadura rubrobrunea</name>
    <dbReference type="NCBI Taxonomy" id="115335"/>
    <lineage>
        <taxon>Bacteria</taxon>
        <taxon>Bacillati</taxon>
        <taxon>Actinomycetota</taxon>
        <taxon>Actinomycetes</taxon>
        <taxon>Streptosporangiales</taxon>
        <taxon>Thermomonosporaceae</taxon>
        <taxon>Actinomadura</taxon>
    </lineage>
</organism>
<keyword evidence="4 7" id="KW-0067">ATP-binding</keyword>
<comment type="caution">
    <text evidence="7">The sequence shown here is derived from an EMBL/GenBank/DDBJ whole genome shotgun (WGS) entry which is preliminary data.</text>
</comment>
<keyword evidence="3" id="KW-0547">Nucleotide-binding</keyword>
<evidence type="ECO:0000256" key="4">
    <source>
        <dbReference type="ARBA" id="ARBA00022840"/>
    </source>
</evidence>
<dbReference type="CDD" id="cd03224">
    <property type="entry name" value="ABC_TM1139_LivF_branched"/>
    <property type="match status" value="1"/>
</dbReference>
<dbReference type="Pfam" id="PF00005">
    <property type="entry name" value="ABC_tran"/>
    <property type="match status" value="1"/>
</dbReference>
<keyword evidence="5" id="KW-0029">Amino-acid transport</keyword>
<keyword evidence="2" id="KW-0813">Transport</keyword>
<evidence type="ECO:0000256" key="3">
    <source>
        <dbReference type="ARBA" id="ARBA00022741"/>
    </source>
</evidence>
<evidence type="ECO:0000313" key="7">
    <source>
        <dbReference type="EMBL" id="GLW67536.1"/>
    </source>
</evidence>
<dbReference type="GO" id="GO:0005524">
    <property type="term" value="F:ATP binding"/>
    <property type="evidence" value="ECO:0007669"/>
    <property type="project" value="UniProtKB-KW"/>
</dbReference>
<reference evidence="7" key="1">
    <citation type="submission" date="2023-02" db="EMBL/GenBank/DDBJ databases">
        <title>Actinomadura rubrobrunea NBRC 14622.</title>
        <authorList>
            <person name="Ichikawa N."/>
            <person name="Sato H."/>
            <person name="Tonouchi N."/>
        </authorList>
    </citation>
    <scope>NUCLEOTIDE SEQUENCE</scope>
    <source>
        <strain evidence="7">NBRC 14622</strain>
    </source>
</reference>
<dbReference type="PANTHER" id="PTHR43820:SF4">
    <property type="entry name" value="HIGH-AFFINITY BRANCHED-CHAIN AMINO ACID TRANSPORT ATP-BINDING PROTEIN LIVF"/>
    <property type="match status" value="1"/>
</dbReference>
<evidence type="ECO:0000256" key="2">
    <source>
        <dbReference type="ARBA" id="ARBA00022448"/>
    </source>
</evidence>
<evidence type="ECO:0000259" key="6">
    <source>
        <dbReference type="PROSITE" id="PS50893"/>
    </source>
</evidence>
<accession>A0A9W6Q2X6</accession>
<evidence type="ECO:0000256" key="1">
    <source>
        <dbReference type="ARBA" id="ARBA00005417"/>
    </source>
</evidence>
<dbReference type="InterPro" id="IPR003439">
    <property type="entry name" value="ABC_transporter-like_ATP-bd"/>
</dbReference>
<dbReference type="EMBL" id="BSRZ01000026">
    <property type="protein sequence ID" value="GLW67536.1"/>
    <property type="molecule type" value="Genomic_DNA"/>
</dbReference>
<evidence type="ECO:0000256" key="5">
    <source>
        <dbReference type="ARBA" id="ARBA00022970"/>
    </source>
</evidence>
<dbReference type="SMART" id="SM00382">
    <property type="entry name" value="AAA"/>
    <property type="match status" value="1"/>
</dbReference>
<sequence length="229" mass="23992">MNLLSVRGLVAGPGRGRVLNGVDLDVAAGEIVALVGPAGAGKTTLLHAVAGLIPVRGGTVRLGGRDVTGMPVERLARRGLALVPEDGALFDGLTVAENLRLGALREDRIDMEPVLELFPVLRRRLDRAAGTLPYGERRMCAIARAMMGRPGLLMIDDVSYGLAPKSVDEILLRLGDIGAMGTAILLAEQAAEVVMSVAGRACVLEAGSVVFEGSAGRMLADVRMRSTYL</sequence>
<dbReference type="Gene3D" id="3.40.50.300">
    <property type="entry name" value="P-loop containing nucleotide triphosphate hydrolases"/>
    <property type="match status" value="1"/>
</dbReference>
<comment type="similarity">
    <text evidence="1">Belongs to the ABC transporter superfamily.</text>
</comment>
<dbReference type="InterPro" id="IPR003593">
    <property type="entry name" value="AAA+_ATPase"/>
</dbReference>
<protein>
    <submittedName>
        <fullName evidence="7">ABC transporter ATP-binding protein</fullName>
    </submittedName>
</protein>
<dbReference type="InterPro" id="IPR052156">
    <property type="entry name" value="BCAA_Transport_ATP-bd_LivF"/>
</dbReference>
<feature type="domain" description="ABC transporter" evidence="6">
    <location>
        <begin position="4"/>
        <end position="229"/>
    </location>
</feature>
<dbReference type="SUPFAM" id="SSF52540">
    <property type="entry name" value="P-loop containing nucleoside triphosphate hydrolases"/>
    <property type="match status" value="1"/>
</dbReference>
<name>A0A9W6Q2X6_9ACTN</name>
<dbReference type="PROSITE" id="PS50893">
    <property type="entry name" value="ABC_TRANSPORTER_2"/>
    <property type="match status" value="1"/>
</dbReference>
<dbReference type="GO" id="GO:0015807">
    <property type="term" value="P:L-amino acid transport"/>
    <property type="evidence" value="ECO:0007669"/>
    <property type="project" value="TreeGrafter"/>
</dbReference>